<proteinExistence type="predicted"/>
<keyword evidence="4" id="KW-1185">Reference proteome</keyword>
<feature type="compositionally biased region" description="Basic residues" evidence="1">
    <location>
        <begin position="52"/>
        <end position="69"/>
    </location>
</feature>
<dbReference type="InterPro" id="IPR029063">
    <property type="entry name" value="SAM-dependent_MTases_sf"/>
</dbReference>
<dbReference type="EMBL" id="CP024985">
    <property type="protein sequence ID" value="ATZ22012.1"/>
    <property type="molecule type" value="Genomic_DNA"/>
</dbReference>
<dbReference type="AlphaFoldDB" id="A0A2K8P5I4"/>
<evidence type="ECO:0000313" key="3">
    <source>
        <dbReference type="EMBL" id="ATZ29559.1"/>
    </source>
</evidence>
<feature type="region of interest" description="Disordered" evidence="1">
    <location>
        <begin position="50"/>
        <end position="130"/>
    </location>
</feature>
<feature type="region of interest" description="Disordered" evidence="1">
    <location>
        <begin position="181"/>
        <end position="232"/>
    </location>
</feature>
<evidence type="ECO:0000256" key="1">
    <source>
        <dbReference type="SAM" id="MobiDB-lite"/>
    </source>
</evidence>
<dbReference type="Gene3D" id="3.40.50.150">
    <property type="entry name" value="Vaccinia Virus protein VP39"/>
    <property type="match status" value="1"/>
</dbReference>
<evidence type="ECO:0000313" key="4">
    <source>
        <dbReference type="Proteomes" id="UP000231791"/>
    </source>
</evidence>
<protein>
    <submittedName>
        <fullName evidence="2">Uncharacterized protein</fullName>
    </submittedName>
</protein>
<accession>A0A2K8P5I4</accession>
<reference evidence="2 4" key="1">
    <citation type="submission" date="2017-11" db="EMBL/GenBank/DDBJ databases">
        <title>Complete genome sequence of Streptomyces lavendulae subsp. lavendulae CCM 3239 (formerly 'Streptomyces aureofaciens CCM 3239'), the producer of the angucycline-type antibiotic auricin.</title>
        <authorList>
            <person name="Busche T."/>
            <person name="Novakova R."/>
            <person name="Al'Dilaimi A."/>
            <person name="Homerova D."/>
            <person name="Feckova L."/>
            <person name="Rezuchova B."/>
            <person name="Mingyar E."/>
            <person name="Csolleiova D."/>
            <person name="Bekeova C."/>
            <person name="Winkler A."/>
            <person name="Sevcikova B."/>
            <person name="Kalinowski J."/>
            <person name="Kormanec J."/>
            <person name="Ruckert C."/>
        </authorList>
    </citation>
    <scope>NUCLEOTIDE SEQUENCE [LARGE SCALE GENOMIC DNA]</scope>
    <source>
        <strain evidence="2 4">CCM 3239</strain>
    </source>
</reference>
<evidence type="ECO:0000313" key="2">
    <source>
        <dbReference type="EMBL" id="ATZ22012.1"/>
    </source>
</evidence>
<dbReference type="KEGG" id="slx:SLAV_00410"/>
<dbReference type="Proteomes" id="UP000231791">
    <property type="component" value="Chromosome"/>
</dbReference>
<dbReference type="EMBL" id="CP024985">
    <property type="protein sequence ID" value="ATZ29559.1"/>
    <property type="molecule type" value="Genomic_DNA"/>
</dbReference>
<dbReference type="KEGG" id="slx:SLAV_38980"/>
<gene>
    <name evidence="2" type="ORF">SLAV_00410</name>
    <name evidence="3" type="ORF">SLAV_38980</name>
</gene>
<organism evidence="2 4">
    <name type="scientific">Streptomyces lavendulae subsp. lavendulae</name>
    <dbReference type="NCBI Taxonomy" id="58340"/>
    <lineage>
        <taxon>Bacteria</taxon>
        <taxon>Bacillati</taxon>
        <taxon>Actinomycetota</taxon>
        <taxon>Actinomycetes</taxon>
        <taxon>Kitasatosporales</taxon>
        <taxon>Streptomycetaceae</taxon>
        <taxon>Streptomyces</taxon>
    </lineage>
</organism>
<name>A0A2K8P5I4_STRLA</name>
<feature type="compositionally biased region" description="Polar residues" evidence="1">
    <location>
        <begin position="194"/>
        <end position="204"/>
    </location>
</feature>
<sequence length="259" mass="27972">MGRELRVAHGLASAPVQRAAAVPGRRHVRRYPSRILGFVGRAWTTVCGVRQRSGRRPRRGPVRGRRRHLQAGDVGGRPGGLWERGPASTRDCCASWRGRSRPPRSISSRPRRRRAGEPEEGRPGADGWRPGAPYDVVLATFSVDHISPEWLSGLRPGGGHIATLWTSALVQLRHPRKRPASPVLVERSAASVPSKGTASVSSNRCCRPSSGGLPHAPSRSLRPAAPRQFTDDHDVPATCDHAVSRPAGAAARRPGCCGW</sequence>